<comment type="caution">
    <text evidence="2">The sequence shown here is derived from an EMBL/GenBank/DDBJ whole genome shotgun (WGS) entry which is preliminary data.</text>
</comment>
<name>A0A6I4MM20_9ACTN</name>
<organism evidence="2 3">
    <name type="scientific">Actinomadura physcomitrii</name>
    <dbReference type="NCBI Taxonomy" id="2650748"/>
    <lineage>
        <taxon>Bacteria</taxon>
        <taxon>Bacillati</taxon>
        <taxon>Actinomycetota</taxon>
        <taxon>Actinomycetes</taxon>
        <taxon>Streptosporangiales</taxon>
        <taxon>Thermomonosporaceae</taxon>
        <taxon>Actinomadura</taxon>
    </lineage>
</organism>
<feature type="compositionally biased region" description="Low complexity" evidence="1">
    <location>
        <begin position="29"/>
        <end position="43"/>
    </location>
</feature>
<protein>
    <submittedName>
        <fullName evidence="2">Uncharacterized protein</fullName>
    </submittedName>
</protein>
<gene>
    <name evidence="2" type="ORF">F8568_037690</name>
</gene>
<dbReference type="AlphaFoldDB" id="A0A6I4MM20"/>
<reference evidence="2" key="1">
    <citation type="submission" date="2019-12" db="EMBL/GenBank/DDBJ databases">
        <title>Actinomadura physcomitrii sp. nov., a novel actinomycete isolated from moss [Physcomitrium sphaericum (Ludw) Fuernr].</title>
        <authorList>
            <person name="Zhuang X."/>
        </authorList>
    </citation>
    <scope>NUCLEOTIDE SEQUENCE [LARGE SCALE GENOMIC DNA]</scope>
    <source>
        <strain evidence="2">LD22</strain>
    </source>
</reference>
<sequence length="930" mass="98138">MKVRLAGGVVVADTAVWTAGPAGPERITGGSSAPPGAPVALGPAGAGGEDVRRALAELSALVAAGGATAAGAGVDLGAGFRSARLDGARGDRRDAVLAALRALGLRNAGRLGDRAGFLVALFGPSVTKRVGAAAAKAAGDGRWAALHLASAASDVLGPEQLERVLDLDGPDAAVPGAPSVLAGYLRQAFGGVPRPRRLDLLLDLWERVRDRRDRHGRRARRMATQSRRDRLSDLRERRARDEDDLVVGWLTRMLGIAEPTLADAARWIPPDAFWRDQLTRMFEDAIAATALLRTAVAVADLGYEEGLARSAPLIEAVVAQCPAWAAGRRRDGGLPARPTVHVGEIHRRLSAGDPIDARVIGVVRPRLVRAREYALLVIETVETVLTRMIGHRADLLREWGASSLKAWRDAAGYSDVRPPDGWDGIPPWTGPLLGDRRPLRDREELLGDLLWYVDLVDALAQLHGHDAARSVDGTGAPWFDHDPPPAEPEPFTPRLDSVTLAVSGAAQLAALGGVPPKGARTWTAFTDGLAAGTAIAEALTGEFAVPPPVAAADGAVVPGAKVRVKVARNARDLAEWSDRMGNCIAGPMYLDDARAGRVALLGLYDGKGVLVVNAELSPLRPQARGWRVSEIAARFNEAPAEELERAFRSWVDALPGITPPEEPPPEELPPARPARRRAAPRLVEDVGPVLGDLARAEWDASGLAALEVVAAVAATPPDAALTRLRRLGSGQLTAAVRRALDGGVPLVRLWDATAARPLEAALGGLDPALRDRYDQLPLLLGEPPLPKTLRRLVKLPALADPYALDLVGRRVRAAIGRLALLDDPVIARAVAHRTTGPLLCALTVLVTCAGPEIPLATVVPPRKIRVPGYPATTLKDGDGPWLRALPDAAELGAATGSLWDAVAAHGLRVPASWLGAGGWTALWSRAHAHP</sequence>
<feature type="region of interest" description="Disordered" evidence="1">
    <location>
        <begin position="215"/>
        <end position="234"/>
    </location>
</feature>
<evidence type="ECO:0000313" key="2">
    <source>
        <dbReference type="EMBL" id="MWA05990.1"/>
    </source>
</evidence>
<evidence type="ECO:0000313" key="3">
    <source>
        <dbReference type="Proteomes" id="UP000462055"/>
    </source>
</evidence>
<feature type="region of interest" description="Disordered" evidence="1">
    <location>
        <begin position="22"/>
        <end position="44"/>
    </location>
</feature>
<dbReference type="RefSeq" id="WP_151598399.1">
    <property type="nucleotide sequence ID" value="NZ_WBMS02000044.1"/>
</dbReference>
<evidence type="ECO:0000256" key="1">
    <source>
        <dbReference type="SAM" id="MobiDB-lite"/>
    </source>
</evidence>
<accession>A0A6I4MM20</accession>
<dbReference type="Proteomes" id="UP000462055">
    <property type="component" value="Unassembled WGS sequence"/>
</dbReference>
<feature type="compositionally biased region" description="Pro residues" evidence="1">
    <location>
        <begin position="657"/>
        <end position="672"/>
    </location>
</feature>
<feature type="region of interest" description="Disordered" evidence="1">
    <location>
        <begin position="656"/>
        <end position="678"/>
    </location>
</feature>
<keyword evidence="3" id="KW-1185">Reference proteome</keyword>
<dbReference type="EMBL" id="WBMS02000044">
    <property type="protein sequence ID" value="MWA05990.1"/>
    <property type="molecule type" value="Genomic_DNA"/>
</dbReference>
<proteinExistence type="predicted"/>